<dbReference type="PANTHER" id="PTHR45952:SF4">
    <property type="entry name" value="ALUMINUM INDUCED PROTEIN WITH YGL AND LRDR MOTIFS"/>
    <property type="match status" value="1"/>
</dbReference>
<dbReference type="Gene3D" id="3.60.20.10">
    <property type="entry name" value="Glutamine Phosphoribosylpyrophosphate, subunit 1, domain 1"/>
    <property type="match status" value="1"/>
</dbReference>
<dbReference type="EMBL" id="JACMSC010000004">
    <property type="protein sequence ID" value="KAG6523256.1"/>
    <property type="molecule type" value="Genomic_DNA"/>
</dbReference>
<dbReference type="InterPro" id="IPR029055">
    <property type="entry name" value="Ntn_hydrolases_N"/>
</dbReference>
<keyword evidence="4" id="KW-1185">Reference proteome</keyword>
<dbReference type="InterPro" id="IPR024286">
    <property type="entry name" value="DUF3700"/>
</dbReference>
<dbReference type="SMART" id="SM01172">
    <property type="entry name" value="DUF3700"/>
    <property type="match status" value="1"/>
</dbReference>
<dbReference type="Proteomes" id="UP000734854">
    <property type="component" value="Unassembled WGS sequence"/>
</dbReference>
<reference evidence="3 4" key="1">
    <citation type="submission" date="2020-08" db="EMBL/GenBank/DDBJ databases">
        <title>Plant Genome Project.</title>
        <authorList>
            <person name="Zhang R.-G."/>
        </authorList>
    </citation>
    <scope>NUCLEOTIDE SEQUENCE [LARGE SCALE GENOMIC DNA]</scope>
    <source>
        <tissue evidence="3">Rhizome</tissue>
    </source>
</reference>
<protein>
    <recommendedName>
        <fullName evidence="2">DUF3700 domain-containing protein</fullName>
    </recommendedName>
</protein>
<feature type="region of interest" description="Disordered" evidence="1">
    <location>
        <begin position="286"/>
        <end position="306"/>
    </location>
</feature>
<proteinExistence type="predicted"/>
<dbReference type="PANTHER" id="PTHR45952">
    <property type="entry name" value="ALUMINUM INDUCED PROTEIN WITH YGL AND LRDR MOTIFS"/>
    <property type="match status" value="1"/>
</dbReference>
<gene>
    <name evidence="3" type="ORF">ZIOFF_013112</name>
</gene>
<feature type="domain" description="DUF3700" evidence="2">
    <location>
        <begin position="77"/>
        <end position="283"/>
    </location>
</feature>
<sequence>MLTSEEPSEVVVSEAPLRQRLSAVFRSGTIDRTGGAHPPHILAWRIVYLCATRGLRKPIEKRRGSRNRFQGSTEKMLAVFNPTVAKVPEGLKSPEAAGGEGGRRVVDHFAAERKGAVVVGLGLAGTLAYTSENQNPLLPRLFAVADDVFCMFQGHLENLTLLKQQYGLGKIANEVIIVIEAYKTLRDRGPFPASQVLRDLSGKFAFVLFDSSSNSAFIAGDAHESVPFFWGADAEDHLIVSDDIGCFFTTSGGLKSFEHPLHELKPVPRVDSDGNFCGSDYKVDDKAKKESGIPRVGSAADWSSQF</sequence>
<dbReference type="InterPro" id="IPR044828">
    <property type="entry name" value="TSJT1-like"/>
</dbReference>
<organism evidence="3 4">
    <name type="scientific">Zingiber officinale</name>
    <name type="common">Ginger</name>
    <name type="synonym">Amomum zingiber</name>
    <dbReference type="NCBI Taxonomy" id="94328"/>
    <lineage>
        <taxon>Eukaryota</taxon>
        <taxon>Viridiplantae</taxon>
        <taxon>Streptophyta</taxon>
        <taxon>Embryophyta</taxon>
        <taxon>Tracheophyta</taxon>
        <taxon>Spermatophyta</taxon>
        <taxon>Magnoliopsida</taxon>
        <taxon>Liliopsida</taxon>
        <taxon>Zingiberales</taxon>
        <taxon>Zingiberaceae</taxon>
        <taxon>Zingiber</taxon>
    </lineage>
</organism>
<evidence type="ECO:0000256" key="1">
    <source>
        <dbReference type="SAM" id="MobiDB-lite"/>
    </source>
</evidence>
<dbReference type="Pfam" id="PF12481">
    <property type="entry name" value="DUF3700"/>
    <property type="match status" value="1"/>
</dbReference>
<comment type="caution">
    <text evidence="3">The sequence shown here is derived from an EMBL/GenBank/DDBJ whole genome shotgun (WGS) entry which is preliminary data.</text>
</comment>
<dbReference type="AlphaFoldDB" id="A0A8J5HFH6"/>
<dbReference type="SUPFAM" id="SSF56235">
    <property type="entry name" value="N-terminal nucleophile aminohydrolases (Ntn hydrolases)"/>
    <property type="match status" value="1"/>
</dbReference>
<evidence type="ECO:0000313" key="3">
    <source>
        <dbReference type="EMBL" id="KAG6523256.1"/>
    </source>
</evidence>
<name>A0A8J5HFH6_ZINOF</name>
<accession>A0A8J5HFH6</accession>
<evidence type="ECO:0000259" key="2">
    <source>
        <dbReference type="SMART" id="SM01172"/>
    </source>
</evidence>
<evidence type="ECO:0000313" key="4">
    <source>
        <dbReference type="Proteomes" id="UP000734854"/>
    </source>
</evidence>